<evidence type="ECO:0000313" key="1">
    <source>
        <dbReference type="EMBL" id="MEQ2160328.1"/>
    </source>
</evidence>
<protein>
    <submittedName>
        <fullName evidence="1">Uncharacterized protein</fullName>
    </submittedName>
</protein>
<evidence type="ECO:0000313" key="2">
    <source>
        <dbReference type="Proteomes" id="UP001476798"/>
    </source>
</evidence>
<reference evidence="1 2" key="1">
    <citation type="submission" date="2021-06" db="EMBL/GenBank/DDBJ databases">
        <authorList>
            <person name="Palmer J.M."/>
        </authorList>
    </citation>
    <scope>NUCLEOTIDE SEQUENCE [LARGE SCALE GENOMIC DNA]</scope>
    <source>
        <strain evidence="1 2">GA_2019</strain>
        <tissue evidence="1">Muscle</tissue>
    </source>
</reference>
<accession>A0ABV0MMK2</accession>
<comment type="caution">
    <text evidence="1">The sequence shown here is derived from an EMBL/GenBank/DDBJ whole genome shotgun (WGS) entry which is preliminary data.</text>
</comment>
<keyword evidence="2" id="KW-1185">Reference proteome</keyword>
<gene>
    <name evidence="1" type="ORF">GOODEAATRI_032580</name>
</gene>
<organism evidence="1 2">
    <name type="scientific">Goodea atripinnis</name>
    <dbReference type="NCBI Taxonomy" id="208336"/>
    <lineage>
        <taxon>Eukaryota</taxon>
        <taxon>Metazoa</taxon>
        <taxon>Chordata</taxon>
        <taxon>Craniata</taxon>
        <taxon>Vertebrata</taxon>
        <taxon>Euteleostomi</taxon>
        <taxon>Actinopterygii</taxon>
        <taxon>Neopterygii</taxon>
        <taxon>Teleostei</taxon>
        <taxon>Neoteleostei</taxon>
        <taxon>Acanthomorphata</taxon>
        <taxon>Ovalentaria</taxon>
        <taxon>Atherinomorphae</taxon>
        <taxon>Cyprinodontiformes</taxon>
        <taxon>Goodeidae</taxon>
        <taxon>Goodea</taxon>
    </lineage>
</organism>
<name>A0ABV0MMK2_9TELE</name>
<proteinExistence type="predicted"/>
<sequence>MFLHLNQQFPRMISFPTGDSKSIKQKSLDQQRSTAHLSGLTVQLLAVLLGLRWKQNHRFVISSLNDSIRSLTGTNSSDLIFKAKSKGFSAGEGMKMEMFMLNCHQNLECQTSDFIK</sequence>
<dbReference type="Proteomes" id="UP001476798">
    <property type="component" value="Unassembled WGS sequence"/>
</dbReference>
<dbReference type="EMBL" id="JAHRIO010006158">
    <property type="protein sequence ID" value="MEQ2160328.1"/>
    <property type="molecule type" value="Genomic_DNA"/>
</dbReference>